<feature type="compositionally biased region" description="Polar residues" evidence="1">
    <location>
        <begin position="28"/>
        <end position="55"/>
    </location>
</feature>
<accession>A0A816IK86</accession>
<evidence type="ECO:0000313" key="2">
    <source>
        <dbReference type="EMBL" id="CAF1706210.1"/>
    </source>
</evidence>
<feature type="compositionally biased region" description="Basic and acidic residues" evidence="1">
    <location>
        <begin position="88"/>
        <end position="97"/>
    </location>
</feature>
<sequence>MKESHEALFTEHGLRKKTNSLPCFLNETEPSNETPAYPLSPQTGTHVFPPNVTQHNEIEPSSEMSSNEKLDDKTDTKPSNETSSKPNQAEEKISRKVRESEHVTLIFCLAQTMFLNFVCY</sequence>
<protein>
    <submittedName>
        <fullName evidence="2">(rape) hypothetical protein</fullName>
    </submittedName>
</protein>
<organism evidence="2">
    <name type="scientific">Brassica napus</name>
    <name type="common">Rape</name>
    <dbReference type="NCBI Taxonomy" id="3708"/>
    <lineage>
        <taxon>Eukaryota</taxon>
        <taxon>Viridiplantae</taxon>
        <taxon>Streptophyta</taxon>
        <taxon>Embryophyta</taxon>
        <taxon>Tracheophyta</taxon>
        <taxon>Spermatophyta</taxon>
        <taxon>Magnoliopsida</taxon>
        <taxon>eudicotyledons</taxon>
        <taxon>Gunneridae</taxon>
        <taxon>Pentapetalae</taxon>
        <taxon>rosids</taxon>
        <taxon>malvids</taxon>
        <taxon>Brassicales</taxon>
        <taxon>Brassicaceae</taxon>
        <taxon>Brassiceae</taxon>
        <taxon>Brassica</taxon>
    </lineage>
</organism>
<evidence type="ECO:0000256" key="1">
    <source>
        <dbReference type="SAM" id="MobiDB-lite"/>
    </source>
</evidence>
<reference evidence="2" key="1">
    <citation type="submission" date="2021-01" db="EMBL/GenBank/DDBJ databases">
        <authorList>
            <consortium name="Genoscope - CEA"/>
            <person name="William W."/>
        </authorList>
    </citation>
    <scope>NUCLEOTIDE SEQUENCE</scope>
</reference>
<proteinExistence type="predicted"/>
<dbReference type="AlphaFoldDB" id="A0A816IK86"/>
<gene>
    <name evidence="2" type="ORF">DARMORV10_C03P56500.1</name>
</gene>
<dbReference type="Proteomes" id="UP001295469">
    <property type="component" value="Chromosome C03"/>
</dbReference>
<feature type="compositionally biased region" description="Basic and acidic residues" evidence="1">
    <location>
        <begin position="66"/>
        <end position="78"/>
    </location>
</feature>
<dbReference type="EMBL" id="HG994367">
    <property type="protein sequence ID" value="CAF1706210.1"/>
    <property type="molecule type" value="Genomic_DNA"/>
</dbReference>
<feature type="region of interest" description="Disordered" evidence="1">
    <location>
        <begin position="19"/>
        <end position="97"/>
    </location>
</feature>
<name>A0A816IK86_BRANA</name>